<dbReference type="EMBL" id="JAHXZJ010000374">
    <property type="protein sequence ID" value="KAH0561842.1"/>
    <property type="molecule type" value="Genomic_DNA"/>
</dbReference>
<evidence type="ECO:0000313" key="2">
    <source>
        <dbReference type="EMBL" id="KAH0561842.1"/>
    </source>
</evidence>
<gene>
    <name evidence="2" type="ORF">KQX54_019775</name>
</gene>
<proteinExistence type="predicted"/>
<protein>
    <submittedName>
        <fullName evidence="2">Uncharacterized protein</fullName>
    </submittedName>
</protein>
<name>A0AAV7IYE6_COTGL</name>
<comment type="caution">
    <text evidence="2">The sequence shown here is derived from an EMBL/GenBank/DDBJ whole genome shotgun (WGS) entry which is preliminary data.</text>
</comment>
<feature type="region of interest" description="Disordered" evidence="1">
    <location>
        <begin position="283"/>
        <end position="314"/>
    </location>
</feature>
<evidence type="ECO:0000256" key="1">
    <source>
        <dbReference type="SAM" id="MobiDB-lite"/>
    </source>
</evidence>
<accession>A0AAV7IYE6</accession>
<organism evidence="2 3">
    <name type="scientific">Cotesia glomerata</name>
    <name type="common">Lepidopteran parasitic wasp</name>
    <name type="synonym">Apanteles glomeratus</name>
    <dbReference type="NCBI Taxonomy" id="32391"/>
    <lineage>
        <taxon>Eukaryota</taxon>
        <taxon>Metazoa</taxon>
        <taxon>Ecdysozoa</taxon>
        <taxon>Arthropoda</taxon>
        <taxon>Hexapoda</taxon>
        <taxon>Insecta</taxon>
        <taxon>Pterygota</taxon>
        <taxon>Neoptera</taxon>
        <taxon>Endopterygota</taxon>
        <taxon>Hymenoptera</taxon>
        <taxon>Apocrita</taxon>
        <taxon>Ichneumonoidea</taxon>
        <taxon>Braconidae</taxon>
        <taxon>Microgastrinae</taxon>
        <taxon>Cotesia</taxon>
    </lineage>
</organism>
<reference evidence="2 3" key="1">
    <citation type="journal article" date="2021" name="J. Hered.">
        <title>A chromosome-level genome assembly of the parasitoid wasp, Cotesia glomerata (Hymenoptera: Braconidae).</title>
        <authorList>
            <person name="Pinto B.J."/>
            <person name="Weis J.J."/>
            <person name="Gamble T."/>
            <person name="Ode P.J."/>
            <person name="Paul R."/>
            <person name="Zaspel J.M."/>
        </authorList>
    </citation>
    <scope>NUCLEOTIDE SEQUENCE [LARGE SCALE GENOMIC DNA]</scope>
    <source>
        <strain evidence="2">CgM1</strain>
    </source>
</reference>
<dbReference type="Proteomes" id="UP000826195">
    <property type="component" value="Unassembled WGS sequence"/>
</dbReference>
<keyword evidence="3" id="KW-1185">Reference proteome</keyword>
<sequence length="333" mass="38242">MSYGPAHKSMKSLVPGVPGTVLSPSRTCSPFGCSAFGIHEANPKLRDTTKAPARPIDCLGFAEGKKRVRLFTSSADRAEKVRLPETPGSEDRILAQFLRSMRCCKLSVTSTEIPFKYTRVDWQELWEKEFQDKRLRVSHDIYMCVSHKSWTRRNSRESATSRNSNVLRCRNFIKKAPWQRTQSQSGSDPTPCSDRASVIKKIYSNLGRAGPSSRSEKYMPRNGKRQKAFFHMLIHEPATFMNTYGQSNLEVLPLCLLMTLKELKRNKTSFIQDVATRDYERRNFTSREGHRAPPFPVSSRVDSKSSSERHARVQHNPRDYVMLKYLSDRIRET</sequence>
<feature type="compositionally biased region" description="Basic and acidic residues" evidence="1">
    <location>
        <begin position="301"/>
        <end position="311"/>
    </location>
</feature>
<dbReference type="AlphaFoldDB" id="A0AAV7IYE6"/>
<evidence type="ECO:0000313" key="3">
    <source>
        <dbReference type="Proteomes" id="UP000826195"/>
    </source>
</evidence>